<comment type="caution">
    <text evidence="1">The sequence shown here is derived from an EMBL/GenBank/DDBJ whole genome shotgun (WGS) entry which is preliminary data.</text>
</comment>
<proteinExistence type="predicted"/>
<evidence type="ECO:0000313" key="2">
    <source>
        <dbReference type="Proteomes" id="UP001630127"/>
    </source>
</evidence>
<protein>
    <submittedName>
        <fullName evidence="1">Uncharacterized protein</fullName>
    </submittedName>
</protein>
<gene>
    <name evidence="1" type="ORF">ACH5RR_009008</name>
</gene>
<name>A0ABD3AD37_9GENT</name>
<dbReference type="EMBL" id="JBJUIK010000004">
    <property type="protein sequence ID" value="KAL3529686.1"/>
    <property type="molecule type" value="Genomic_DNA"/>
</dbReference>
<evidence type="ECO:0000313" key="1">
    <source>
        <dbReference type="EMBL" id="KAL3529686.1"/>
    </source>
</evidence>
<organism evidence="1 2">
    <name type="scientific">Cinchona calisaya</name>
    <dbReference type="NCBI Taxonomy" id="153742"/>
    <lineage>
        <taxon>Eukaryota</taxon>
        <taxon>Viridiplantae</taxon>
        <taxon>Streptophyta</taxon>
        <taxon>Embryophyta</taxon>
        <taxon>Tracheophyta</taxon>
        <taxon>Spermatophyta</taxon>
        <taxon>Magnoliopsida</taxon>
        <taxon>eudicotyledons</taxon>
        <taxon>Gunneridae</taxon>
        <taxon>Pentapetalae</taxon>
        <taxon>asterids</taxon>
        <taxon>lamiids</taxon>
        <taxon>Gentianales</taxon>
        <taxon>Rubiaceae</taxon>
        <taxon>Cinchonoideae</taxon>
        <taxon>Cinchoneae</taxon>
        <taxon>Cinchona</taxon>
    </lineage>
</organism>
<dbReference type="Proteomes" id="UP001630127">
    <property type="component" value="Unassembled WGS sequence"/>
</dbReference>
<dbReference type="AlphaFoldDB" id="A0ABD3AD37"/>
<accession>A0ABD3AD37</accession>
<sequence length="108" mass="12580">MATNLETKVDKFSRDFIISSFRAIVKLMTSSDLSEIFDLAGKISSWEKFVKDVDCEDVENLSLKFFDHLKNFQDLNSQLHDSSEQLQEFENWKAVLLKKEAKMQAKKL</sequence>
<reference evidence="1 2" key="1">
    <citation type="submission" date="2024-11" db="EMBL/GenBank/DDBJ databases">
        <title>A near-complete genome assembly of Cinchona calisaya.</title>
        <authorList>
            <person name="Lian D.C."/>
            <person name="Zhao X.W."/>
            <person name="Wei L."/>
        </authorList>
    </citation>
    <scope>NUCLEOTIDE SEQUENCE [LARGE SCALE GENOMIC DNA]</scope>
    <source>
        <tissue evidence="1">Nenye</tissue>
    </source>
</reference>
<keyword evidence="2" id="KW-1185">Reference proteome</keyword>